<evidence type="ECO:0000313" key="1">
    <source>
        <dbReference type="EMBL" id="MBD3870169.1"/>
    </source>
</evidence>
<evidence type="ECO:0000313" key="2">
    <source>
        <dbReference type="Proteomes" id="UP000598633"/>
    </source>
</evidence>
<gene>
    <name evidence="1" type="ORF">IFJ97_02280</name>
</gene>
<accession>A0A8J7CFZ9</accession>
<reference evidence="1 2" key="1">
    <citation type="submission" date="2020-08" db="EMBL/GenBank/DDBJ databases">
        <title>Acidobacteriota in marine sediments use diverse sulfur dissimilation pathways.</title>
        <authorList>
            <person name="Wasmund K."/>
        </authorList>
    </citation>
    <scope>NUCLEOTIDE SEQUENCE [LARGE SCALE GENOMIC DNA]</scope>
    <source>
        <strain evidence="1">MAG AM3-A</strain>
    </source>
</reference>
<proteinExistence type="predicted"/>
<dbReference type="AlphaFoldDB" id="A0A8J7CFZ9"/>
<name>A0A8J7CFZ9_9BACT</name>
<dbReference type="EMBL" id="JACXWA010000037">
    <property type="protein sequence ID" value="MBD3870169.1"/>
    <property type="molecule type" value="Genomic_DNA"/>
</dbReference>
<sequence>MDSSFSFSGSDQRTGLVIVFPPEVAGLFNPEIHGFVRKVEKALEGTYVTYALSSGASPTLRDAISAARFVGCESAVVIQSVEQDAAWPVDWSPGGDWLLVSSSVGNEFDVSAVVDSYRSALDAAEKAA</sequence>
<organism evidence="1 2">
    <name type="scientific">Candidatus Sulfomarinibacter kjeldsenii</name>
    <dbReference type="NCBI Taxonomy" id="2885994"/>
    <lineage>
        <taxon>Bacteria</taxon>
        <taxon>Pseudomonadati</taxon>
        <taxon>Acidobacteriota</taxon>
        <taxon>Thermoanaerobaculia</taxon>
        <taxon>Thermoanaerobaculales</taxon>
        <taxon>Candidatus Sulfomarinibacteraceae</taxon>
        <taxon>Candidatus Sulfomarinibacter</taxon>
    </lineage>
</organism>
<protein>
    <submittedName>
        <fullName evidence="1">Uncharacterized protein</fullName>
    </submittedName>
</protein>
<dbReference type="Proteomes" id="UP000598633">
    <property type="component" value="Unassembled WGS sequence"/>
</dbReference>
<comment type="caution">
    <text evidence="1">The sequence shown here is derived from an EMBL/GenBank/DDBJ whole genome shotgun (WGS) entry which is preliminary data.</text>
</comment>